<protein>
    <submittedName>
        <fullName evidence="5">Histidine triad nucleotide-binding protein 1</fullName>
    </submittedName>
</protein>
<evidence type="ECO:0000313" key="6">
    <source>
        <dbReference type="Proteomes" id="UP000660262"/>
    </source>
</evidence>
<evidence type="ECO:0000256" key="1">
    <source>
        <dbReference type="PIRSR" id="PIRSR601310-1"/>
    </source>
</evidence>
<dbReference type="EMBL" id="BNJQ01000014">
    <property type="protein sequence ID" value="GHP06736.1"/>
    <property type="molecule type" value="Genomic_DNA"/>
</dbReference>
<feature type="short sequence motif" description="Histidine triad motif" evidence="2 3">
    <location>
        <begin position="116"/>
        <end position="120"/>
    </location>
</feature>
<dbReference type="AlphaFoldDB" id="A0A830HHD3"/>
<evidence type="ECO:0000259" key="4">
    <source>
        <dbReference type="PROSITE" id="PS51084"/>
    </source>
</evidence>
<feature type="active site" description="Tele-AMP-histidine intermediate" evidence="1">
    <location>
        <position position="118"/>
    </location>
</feature>
<name>A0A830HHD3_9CHLO</name>
<dbReference type="OrthoDB" id="672793at2759"/>
<dbReference type="CDD" id="cd01276">
    <property type="entry name" value="PKCI_related"/>
    <property type="match status" value="1"/>
</dbReference>
<dbReference type="Gene3D" id="3.30.428.10">
    <property type="entry name" value="HIT-like"/>
    <property type="match status" value="1"/>
</dbReference>
<dbReference type="PANTHER" id="PTHR23089">
    <property type="entry name" value="HISTIDINE TRIAD HIT PROTEIN"/>
    <property type="match status" value="1"/>
</dbReference>
<evidence type="ECO:0000256" key="2">
    <source>
        <dbReference type="PIRSR" id="PIRSR601310-3"/>
    </source>
</evidence>
<dbReference type="InterPro" id="IPR001310">
    <property type="entry name" value="Histidine_triad_HIT"/>
</dbReference>
<proteinExistence type="predicted"/>
<dbReference type="PRINTS" id="PR00332">
    <property type="entry name" value="HISTRIAD"/>
</dbReference>
<sequence length="134" mass="14353">MSDEQSKAQEAAALADSGAPTIFDKIIAKEIPVDVVYEDDVCLAFRDISKLAPTHVLVIPKVRGNLTSLSKAEESDKDTLGHCLVVANKVAKQENLGEGYRVVVNVGPNGCQSVYHLHLHVIGGVQLTWPPGVP</sequence>
<feature type="domain" description="HIT" evidence="4">
    <location>
        <begin position="22"/>
        <end position="134"/>
    </location>
</feature>
<gene>
    <name evidence="5" type="ORF">PPROV_000548000</name>
</gene>
<reference evidence="5" key="1">
    <citation type="submission" date="2020-10" db="EMBL/GenBank/DDBJ databases">
        <title>Unveiling of a novel bifunctional photoreceptor, Dualchrome1, isolated from a cosmopolitan green alga.</title>
        <authorList>
            <person name="Suzuki S."/>
            <person name="Kawachi M."/>
        </authorList>
    </citation>
    <scope>NUCLEOTIDE SEQUENCE</scope>
    <source>
        <strain evidence="5">NIES 2893</strain>
    </source>
</reference>
<accession>A0A830HHD3</accession>
<dbReference type="InterPro" id="IPR036265">
    <property type="entry name" value="HIT-like_sf"/>
</dbReference>
<dbReference type="SUPFAM" id="SSF54197">
    <property type="entry name" value="HIT-like"/>
    <property type="match status" value="1"/>
</dbReference>
<evidence type="ECO:0000313" key="5">
    <source>
        <dbReference type="EMBL" id="GHP06736.1"/>
    </source>
</evidence>
<comment type="caution">
    <text evidence="5">The sequence shown here is derived from an EMBL/GenBank/DDBJ whole genome shotgun (WGS) entry which is preliminary data.</text>
</comment>
<dbReference type="Proteomes" id="UP000660262">
    <property type="component" value="Unassembled WGS sequence"/>
</dbReference>
<dbReference type="PROSITE" id="PS00892">
    <property type="entry name" value="HIT_1"/>
    <property type="match status" value="1"/>
</dbReference>
<organism evidence="5 6">
    <name type="scientific">Pycnococcus provasolii</name>
    <dbReference type="NCBI Taxonomy" id="41880"/>
    <lineage>
        <taxon>Eukaryota</taxon>
        <taxon>Viridiplantae</taxon>
        <taxon>Chlorophyta</taxon>
        <taxon>Pseudoscourfieldiophyceae</taxon>
        <taxon>Pseudoscourfieldiales</taxon>
        <taxon>Pycnococcaceae</taxon>
        <taxon>Pycnococcus</taxon>
    </lineage>
</organism>
<dbReference type="PROSITE" id="PS51084">
    <property type="entry name" value="HIT_2"/>
    <property type="match status" value="1"/>
</dbReference>
<dbReference type="InterPro" id="IPR019808">
    <property type="entry name" value="Histidine_triad_CS"/>
</dbReference>
<dbReference type="FunFam" id="3.30.428.10:FF:000005">
    <property type="entry name" value="Histidine triad nucleotide-binding protein 1"/>
    <property type="match status" value="1"/>
</dbReference>
<dbReference type="GO" id="GO:0047627">
    <property type="term" value="F:adenylylsulfatase activity"/>
    <property type="evidence" value="ECO:0007669"/>
    <property type="project" value="UniProtKB-ARBA"/>
</dbReference>
<dbReference type="Pfam" id="PF01230">
    <property type="entry name" value="HIT"/>
    <property type="match status" value="1"/>
</dbReference>
<keyword evidence="6" id="KW-1185">Reference proteome</keyword>
<evidence type="ECO:0000256" key="3">
    <source>
        <dbReference type="PROSITE-ProRule" id="PRU00464"/>
    </source>
</evidence>
<dbReference type="InterPro" id="IPR011146">
    <property type="entry name" value="HIT-like"/>
</dbReference>